<keyword evidence="5" id="KW-1185">Reference proteome</keyword>
<evidence type="ECO:0000256" key="1">
    <source>
        <dbReference type="ARBA" id="ARBA00022679"/>
    </source>
</evidence>
<evidence type="ECO:0000256" key="2">
    <source>
        <dbReference type="ARBA" id="ARBA00023315"/>
    </source>
</evidence>
<organism evidence="4 5">
    <name type="scientific">Sporolactobacillus laevolacticus DSM 442</name>
    <dbReference type="NCBI Taxonomy" id="1395513"/>
    <lineage>
        <taxon>Bacteria</taxon>
        <taxon>Bacillati</taxon>
        <taxon>Bacillota</taxon>
        <taxon>Bacilli</taxon>
        <taxon>Bacillales</taxon>
        <taxon>Sporolactobacillaceae</taxon>
        <taxon>Sporolactobacillus</taxon>
    </lineage>
</organism>
<dbReference type="Pfam" id="PF00583">
    <property type="entry name" value="Acetyltransf_1"/>
    <property type="match status" value="1"/>
</dbReference>
<gene>
    <name evidence="4" type="ORF">P343_15280</name>
</gene>
<protein>
    <submittedName>
        <fullName evidence="4">Phosphinothricin N-acetyltransferase</fullName>
    </submittedName>
</protein>
<reference evidence="4 5" key="1">
    <citation type="journal article" date="2013" name="Genome Announc.">
        <title>Genome Sequence of Sporolactobacillus laevolacticus DSM442, an Efficient Polymer-Grade D-Lactate Producer from Agricultural Waste Cottonseed as a Nitrogen Source.</title>
        <authorList>
            <person name="Wang H."/>
            <person name="Wang L."/>
            <person name="Ju J."/>
            <person name="Yu B."/>
            <person name="Ma Y."/>
        </authorList>
    </citation>
    <scope>NUCLEOTIDE SEQUENCE [LARGE SCALE GENOMIC DNA]</scope>
    <source>
        <strain evidence="4 5">DSM 442</strain>
    </source>
</reference>
<dbReference type="PROSITE" id="PS51186">
    <property type="entry name" value="GNAT"/>
    <property type="match status" value="1"/>
</dbReference>
<dbReference type="PANTHER" id="PTHR43072">
    <property type="entry name" value="N-ACETYLTRANSFERASE"/>
    <property type="match status" value="1"/>
</dbReference>
<dbReference type="STRING" id="1395513.P343_15280"/>
<dbReference type="InterPro" id="IPR016181">
    <property type="entry name" value="Acyl_CoA_acyltransferase"/>
</dbReference>
<sequence length="169" mass="19083">MIEKSAIKLEEMTPSDWPSVRAIYEEGIRTGIATFQTEAPSWKEWDQGHLQCCRFIAKAGDQILGWVALSPVSSRCCYKGIGELSIYIHPDSKGFGIGTLLLQKLIDESEKQGFWTLQSAIIKENAVSRALHKKCGFREIGFREKVAQMPDGTWHDTILIERRSRVVGK</sequence>
<keyword evidence="1 4" id="KW-0808">Transferase</keyword>
<accession>V6IW32</accession>
<dbReference type="EMBL" id="AWTC01000018">
    <property type="protein sequence ID" value="EST10721.1"/>
    <property type="molecule type" value="Genomic_DNA"/>
</dbReference>
<evidence type="ECO:0000313" key="4">
    <source>
        <dbReference type="EMBL" id="EST10721.1"/>
    </source>
</evidence>
<dbReference type="Proteomes" id="UP000018296">
    <property type="component" value="Unassembled WGS sequence"/>
</dbReference>
<evidence type="ECO:0000259" key="3">
    <source>
        <dbReference type="PROSITE" id="PS51186"/>
    </source>
</evidence>
<feature type="domain" description="N-acetyltransferase" evidence="3">
    <location>
        <begin position="7"/>
        <end position="161"/>
    </location>
</feature>
<dbReference type="SUPFAM" id="SSF55729">
    <property type="entry name" value="Acyl-CoA N-acyltransferases (Nat)"/>
    <property type="match status" value="1"/>
</dbReference>
<dbReference type="PANTHER" id="PTHR43072:SF23">
    <property type="entry name" value="UPF0039 PROTEIN C11D3.02C"/>
    <property type="match status" value="1"/>
</dbReference>
<dbReference type="AlphaFoldDB" id="V6IW32"/>
<dbReference type="InterPro" id="IPR000182">
    <property type="entry name" value="GNAT_dom"/>
</dbReference>
<dbReference type="RefSeq" id="WP_023511277.1">
    <property type="nucleotide sequence ID" value="NZ_AWTC01000018.1"/>
</dbReference>
<dbReference type="OrthoDB" id="9798006at2"/>
<evidence type="ECO:0000313" key="5">
    <source>
        <dbReference type="Proteomes" id="UP000018296"/>
    </source>
</evidence>
<proteinExistence type="predicted"/>
<dbReference type="GO" id="GO:0016747">
    <property type="term" value="F:acyltransferase activity, transferring groups other than amino-acyl groups"/>
    <property type="evidence" value="ECO:0007669"/>
    <property type="project" value="InterPro"/>
</dbReference>
<dbReference type="PATRIC" id="fig|1395513.3.peg.3108"/>
<dbReference type="CDD" id="cd04301">
    <property type="entry name" value="NAT_SF"/>
    <property type="match status" value="1"/>
</dbReference>
<dbReference type="eggNOG" id="COG1247">
    <property type="taxonomic scope" value="Bacteria"/>
</dbReference>
<name>V6IW32_9BACL</name>
<dbReference type="Gene3D" id="3.40.630.30">
    <property type="match status" value="1"/>
</dbReference>
<keyword evidence="2" id="KW-0012">Acyltransferase</keyword>
<comment type="caution">
    <text evidence="4">The sequence shown here is derived from an EMBL/GenBank/DDBJ whole genome shotgun (WGS) entry which is preliminary data.</text>
</comment>